<keyword evidence="2" id="KW-0496">Mitochondrion</keyword>
<accession>A0A1Y0AZU7</accession>
<name>A0A1Y0AZU7_9LAMI</name>
<feature type="region of interest" description="Disordered" evidence="1">
    <location>
        <begin position="12"/>
        <end position="33"/>
    </location>
</feature>
<dbReference type="EMBL" id="KY774314">
    <property type="protein sequence ID" value="ART30687.1"/>
    <property type="molecule type" value="Genomic_DNA"/>
</dbReference>
<geneLocation type="mitochondrion" evidence="2"/>
<evidence type="ECO:0000256" key="1">
    <source>
        <dbReference type="SAM" id="MobiDB-lite"/>
    </source>
</evidence>
<protein>
    <submittedName>
        <fullName evidence="2">Uncharacterized protein</fullName>
    </submittedName>
</protein>
<reference evidence="2" key="1">
    <citation type="submission" date="2017-03" db="EMBL/GenBank/DDBJ databases">
        <title>The mitochondrial genome of the carnivorous plant Utricularia reniformis (Lentibulariaceae): structure, comparative analysis and evolutionary landmarks.</title>
        <authorList>
            <person name="Silva S.R."/>
            <person name="Alvarenga D.O."/>
            <person name="Michael T.P."/>
            <person name="Miranda V.F.O."/>
            <person name="Varani A.M."/>
        </authorList>
    </citation>
    <scope>NUCLEOTIDE SEQUENCE</scope>
</reference>
<gene>
    <name evidence="2" type="ORF">AEK19_MT0423</name>
</gene>
<organism evidence="2">
    <name type="scientific">Utricularia reniformis</name>
    <dbReference type="NCBI Taxonomy" id="192314"/>
    <lineage>
        <taxon>Eukaryota</taxon>
        <taxon>Viridiplantae</taxon>
        <taxon>Streptophyta</taxon>
        <taxon>Embryophyta</taxon>
        <taxon>Tracheophyta</taxon>
        <taxon>Spermatophyta</taxon>
        <taxon>Magnoliopsida</taxon>
        <taxon>eudicotyledons</taxon>
        <taxon>Gunneridae</taxon>
        <taxon>Pentapetalae</taxon>
        <taxon>asterids</taxon>
        <taxon>lamiids</taxon>
        <taxon>Lamiales</taxon>
        <taxon>Lentibulariaceae</taxon>
        <taxon>Utricularia</taxon>
    </lineage>
</organism>
<dbReference type="AlphaFoldDB" id="A0A1Y0AZU7"/>
<evidence type="ECO:0000313" key="2">
    <source>
        <dbReference type="EMBL" id="ART30687.1"/>
    </source>
</evidence>
<proteinExistence type="predicted"/>
<sequence>MRGLPGLIIFQGKNHSNNREEARETTSFSSSRTVRVRPETSIRSAAPVLLYITTSVYYTSIETSETIVERVLNDELHT</sequence>